<dbReference type="RefSeq" id="WP_012466572.1">
    <property type="nucleotide sequence ID" value="NC_010803.1"/>
</dbReference>
<dbReference type="Proteomes" id="UP000008841">
    <property type="component" value="Chromosome"/>
</dbReference>
<dbReference type="OrthoDB" id="5443558at2"/>
<organism evidence="1 2">
    <name type="scientific">Chlorobium limicola (strain DSM 245 / NBRC 103803 / 6330)</name>
    <dbReference type="NCBI Taxonomy" id="290315"/>
    <lineage>
        <taxon>Bacteria</taxon>
        <taxon>Pseudomonadati</taxon>
        <taxon>Chlorobiota</taxon>
        <taxon>Chlorobiia</taxon>
        <taxon>Chlorobiales</taxon>
        <taxon>Chlorobiaceae</taxon>
        <taxon>Chlorobium/Pelodictyon group</taxon>
        <taxon>Chlorobium</taxon>
    </lineage>
</organism>
<dbReference type="SUPFAM" id="SSF53756">
    <property type="entry name" value="UDP-Glycosyltransferase/glycogen phosphorylase"/>
    <property type="match status" value="1"/>
</dbReference>
<dbReference type="KEGG" id="cli:Clim_1656"/>
<name>B3EDZ7_CHLL2</name>
<dbReference type="AlphaFoldDB" id="B3EDZ7"/>
<dbReference type="HOGENOM" id="CLU_057477_0_0_10"/>
<dbReference type="eggNOG" id="COG0457">
    <property type="taxonomic scope" value="Bacteria"/>
</dbReference>
<accession>B3EDZ7</accession>
<evidence type="ECO:0000313" key="2">
    <source>
        <dbReference type="Proteomes" id="UP000008841"/>
    </source>
</evidence>
<gene>
    <name evidence="1" type="ordered locus">Clim_1656</name>
</gene>
<dbReference type="EMBL" id="CP001097">
    <property type="protein sequence ID" value="ACD90699.1"/>
    <property type="molecule type" value="Genomic_DNA"/>
</dbReference>
<sequence>MGQRVITGKVAFSLPKKAVQSSSVAIVRFRPEKYVHYRVFDEVIEALAAGLREHGMKTDVVFNRIDPERAVNILIGAHILTDSSLASLPENAIIYNLEQISGAPGDPCSYRPAYSDALLSRRSWDYSLKNIARLTDGSTNHHIEFVPIGYASCLSRLKKTDQDIDVLFYGSLNPRRRRIIDALKEQGYNVHAVFGVYGEERDRLIERAKLVVNIHFYDSYILEAVRVSYLMANSKAVVSECNSGTEVYPHLKDGLCLVPYEQIADACAALLADREKREALEQRALRAVQQLAYADIIKGTGLFPATVRS</sequence>
<proteinExistence type="predicted"/>
<evidence type="ECO:0000313" key="1">
    <source>
        <dbReference type="EMBL" id="ACD90699.1"/>
    </source>
</evidence>
<dbReference type="Gene3D" id="3.40.50.2000">
    <property type="entry name" value="Glycogen Phosphorylase B"/>
    <property type="match status" value="1"/>
</dbReference>
<evidence type="ECO:0008006" key="3">
    <source>
        <dbReference type="Google" id="ProtNLM"/>
    </source>
</evidence>
<protein>
    <recommendedName>
        <fullName evidence="3">Glycosyl transferase family 1 domain-containing protein</fullName>
    </recommendedName>
</protein>
<reference evidence="1 2" key="1">
    <citation type="submission" date="2008-05" db="EMBL/GenBank/DDBJ databases">
        <title>Complete sequence of Chlorobium limicola DSM 245.</title>
        <authorList>
            <consortium name="US DOE Joint Genome Institute"/>
            <person name="Lucas S."/>
            <person name="Copeland A."/>
            <person name="Lapidus A."/>
            <person name="Glavina del Rio T."/>
            <person name="Dalin E."/>
            <person name="Tice H."/>
            <person name="Bruce D."/>
            <person name="Goodwin L."/>
            <person name="Pitluck S."/>
            <person name="Schmutz J."/>
            <person name="Larimer F."/>
            <person name="Land M."/>
            <person name="Hauser L."/>
            <person name="Kyrpides N."/>
            <person name="Ovchinnikova G."/>
            <person name="Zhao F."/>
            <person name="Li T."/>
            <person name="Liu Z."/>
            <person name="Overmann J."/>
            <person name="Bryant D.A."/>
            <person name="Richardson P."/>
        </authorList>
    </citation>
    <scope>NUCLEOTIDE SEQUENCE [LARGE SCALE GENOMIC DNA]</scope>
    <source>
        <strain evidence="2">DSM 245 / NBRC 103803 / 6330</strain>
    </source>
</reference>
<dbReference type="STRING" id="290315.Clim_1656"/>